<keyword evidence="3" id="KW-0812">Transmembrane</keyword>
<dbReference type="InterPro" id="IPR050666">
    <property type="entry name" value="ESRP"/>
</dbReference>
<keyword evidence="3" id="KW-1133">Transmembrane helix</keyword>
<dbReference type="CDD" id="cd12254">
    <property type="entry name" value="RRM_hnRNPH_ESRPs_RBM12_like"/>
    <property type="match status" value="1"/>
</dbReference>
<keyword evidence="3" id="KW-0472">Membrane</keyword>
<dbReference type="OrthoDB" id="431068at2759"/>
<proteinExistence type="predicted"/>
<evidence type="ECO:0000256" key="2">
    <source>
        <dbReference type="ARBA" id="ARBA00022884"/>
    </source>
</evidence>
<keyword evidence="1" id="KW-0677">Repeat</keyword>
<dbReference type="SUPFAM" id="SSF54928">
    <property type="entry name" value="RNA-binding domain, RBD"/>
    <property type="match status" value="2"/>
</dbReference>
<protein>
    <recommendedName>
        <fullName evidence="4">RRM domain-containing protein</fullName>
    </recommendedName>
</protein>
<dbReference type="GO" id="GO:0003723">
    <property type="term" value="F:RNA binding"/>
    <property type="evidence" value="ECO:0007669"/>
    <property type="project" value="UniProtKB-KW"/>
</dbReference>
<sequence length="233" mass="27078">MKDDLGRPSGEGFVELESTEDLAAAIAKNRFNMGRRYIELFQSSAEELMKRTEFAHSNNSYRFKRGFNQNRRLTQKKRPQSSCLLMRGLPYSCTEVDITKFFQEAHITPLRIHRKADGAEAYVEFYSPADCSTAMTRNRVLQQYTRLLFISFVCVSLIILIPFFFFFFLLIRDQSFIGPRHIELFRVSYEGMARTVGLSLYPKSEASTSETHFELIPNISQTRTQEIPTSYQK</sequence>
<feature type="domain" description="RRM" evidence="4">
    <location>
        <begin position="83"/>
        <end position="151"/>
    </location>
</feature>
<reference evidence="5 6" key="1">
    <citation type="journal article" date="2013" name="Curr. Biol.">
        <title>The Genome of the Foraminiferan Reticulomyxa filosa.</title>
        <authorList>
            <person name="Glockner G."/>
            <person name="Hulsmann N."/>
            <person name="Schleicher M."/>
            <person name="Noegel A.A."/>
            <person name="Eichinger L."/>
            <person name="Gallinger C."/>
            <person name="Pawlowski J."/>
            <person name="Sierra R."/>
            <person name="Euteneuer U."/>
            <person name="Pillet L."/>
            <person name="Moustafa A."/>
            <person name="Platzer M."/>
            <person name="Groth M."/>
            <person name="Szafranski K."/>
            <person name="Schliwa M."/>
        </authorList>
    </citation>
    <scope>NUCLEOTIDE SEQUENCE [LARGE SCALE GENOMIC DNA]</scope>
</reference>
<dbReference type="SMART" id="SM00360">
    <property type="entry name" value="RRM"/>
    <property type="match status" value="1"/>
</dbReference>
<evidence type="ECO:0000259" key="4">
    <source>
        <dbReference type="SMART" id="SM00360"/>
    </source>
</evidence>
<evidence type="ECO:0000313" key="6">
    <source>
        <dbReference type="Proteomes" id="UP000023152"/>
    </source>
</evidence>
<name>X6MAT0_RETFI</name>
<dbReference type="InterPro" id="IPR035979">
    <property type="entry name" value="RBD_domain_sf"/>
</dbReference>
<comment type="caution">
    <text evidence="5">The sequence shown here is derived from an EMBL/GenBank/DDBJ whole genome shotgun (WGS) entry which is preliminary data.</text>
</comment>
<dbReference type="InterPro" id="IPR012677">
    <property type="entry name" value="Nucleotide-bd_a/b_plait_sf"/>
</dbReference>
<dbReference type="InterPro" id="IPR000504">
    <property type="entry name" value="RRM_dom"/>
</dbReference>
<gene>
    <name evidence="5" type="ORF">RFI_26616</name>
</gene>
<dbReference type="AlphaFoldDB" id="X6MAT0"/>
<organism evidence="5 6">
    <name type="scientific">Reticulomyxa filosa</name>
    <dbReference type="NCBI Taxonomy" id="46433"/>
    <lineage>
        <taxon>Eukaryota</taxon>
        <taxon>Sar</taxon>
        <taxon>Rhizaria</taxon>
        <taxon>Retaria</taxon>
        <taxon>Foraminifera</taxon>
        <taxon>Monothalamids</taxon>
        <taxon>Reticulomyxidae</taxon>
        <taxon>Reticulomyxa</taxon>
    </lineage>
</organism>
<dbReference type="Proteomes" id="UP000023152">
    <property type="component" value="Unassembled WGS sequence"/>
</dbReference>
<accession>X6MAT0</accession>
<dbReference type="EMBL" id="ASPP01023153">
    <property type="protein sequence ID" value="ETO10761.1"/>
    <property type="molecule type" value="Genomic_DNA"/>
</dbReference>
<dbReference type="Gene3D" id="3.30.70.330">
    <property type="match status" value="2"/>
</dbReference>
<evidence type="ECO:0000256" key="1">
    <source>
        <dbReference type="ARBA" id="ARBA00022737"/>
    </source>
</evidence>
<feature type="transmembrane region" description="Helical" evidence="3">
    <location>
        <begin position="147"/>
        <end position="171"/>
    </location>
</feature>
<evidence type="ECO:0000313" key="5">
    <source>
        <dbReference type="EMBL" id="ETO10761.1"/>
    </source>
</evidence>
<evidence type="ECO:0000256" key="3">
    <source>
        <dbReference type="SAM" id="Phobius"/>
    </source>
</evidence>
<keyword evidence="2" id="KW-0694">RNA-binding</keyword>
<keyword evidence="6" id="KW-1185">Reference proteome</keyword>
<dbReference type="PANTHER" id="PTHR13976">
    <property type="entry name" value="HETEROGENEOUS NUCLEAR RIBONUCLEOPROTEIN-RELATED"/>
    <property type="match status" value="1"/>
</dbReference>